<protein>
    <recommendedName>
        <fullName evidence="2">DUF7587 domain-containing protein</fullName>
    </recommendedName>
</protein>
<accession>A0A423V8R8</accession>
<dbReference type="InterPro" id="IPR056009">
    <property type="entry name" value="DUF7587"/>
</dbReference>
<feature type="compositionally biased region" description="Basic and acidic residues" evidence="1">
    <location>
        <begin position="283"/>
        <end position="294"/>
    </location>
</feature>
<comment type="caution">
    <text evidence="3">The sequence shown here is derived from an EMBL/GenBank/DDBJ whole genome shotgun (WGS) entry which is preliminary data.</text>
</comment>
<evidence type="ECO:0000313" key="4">
    <source>
        <dbReference type="Proteomes" id="UP000283895"/>
    </source>
</evidence>
<feature type="compositionally biased region" description="Basic residues" evidence="1">
    <location>
        <begin position="295"/>
        <end position="306"/>
    </location>
</feature>
<dbReference type="Pfam" id="PF24494">
    <property type="entry name" value="DUF7587"/>
    <property type="match status" value="1"/>
</dbReference>
<feature type="compositionally biased region" description="Basic and acidic residues" evidence="1">
    <location>
        <begin position="262"/>
        <end position="275"/>
    </location>
</feature>
<organism evidence="3 4">
    <name type="scientific">Cytospora schulzeri</name>
    <dbReference type="NCBI Taxonomy" id="448051"/>
    <lineage>
        <taxon>Eukaryota</taxon>
        <taxon>Fungi</taxon>
        <taxon>Dikarya</taxon>
        <taxon>Ascomycota</taxon>
        <taxon>Pezizomycotina</taxon>
        <taxon>Sordariomycetes</taxon>
        <taxon>Sordariomycetidae</taxon>
        <taxon>Diaporthales</taxon>
        <taxon>Cytosporaceae</taxon>
        <taxon>Cytospora</taxon>
    </lineage>
</organism>
<keyword evidence="4" id="KW-1185">Reference proteome</keyword>
<dbReference type="EMBL" id="LKEA01000101">
    <property type="protein sequence ID" value="ROV87241.1"/>
    <property type="molecule type" value="Genomic_DNA"/>
</dbReference>
<feature type="domain" description="DUF7587" evidence="2">
    <location>
        <begin position="139"/>
        <end position="255"/>
    </location>
</feature>
<sequence length="306" mass="34515">MDIVDDHVECSGTGSTQPSSVVVRYEERPCPYSQRPNARLWAVKTGGSTKAEGRGSLRIWIEPSFEYELRQQGSPAIASVPIDDNFSTRSGFCKGQPLVSLETTIPTCLGSSRPPKLWRVIHGGHSFPGTLARGSSSDNKIKTSPLNFQLQFQRHLNWNCRDPSPFMSSTNDHAKAIRICGCYEARGMTGITILEIDTTAGEEWDATGSHIWEVQELLRCFRLPILQRKKYLMNEYLIEKCIPSSRVTRRVDWDEEKAKLDPKGTVRSAARREFKQAASKKRKECDASEQSERNKRTRGYKCLKGA</sequence>
<name>A0A423V8R8_9PEZI</name>
<dbReference type="OrthoDB" id="4924573at2759"/>
<reference evidence="3 4" key="1">
    <citation type="submission" date="2015-09" db="EMBL/GenBank/DDBJ databases">
        <title>Host preference determinants of Valsa canker pathogens revealed by comparative genomics.</title>
        <authorList>
            <person name="Yin Z."/>
            <person name="Huang L."/>
        </authorList>
    </citation>
    <scope>NUCLEOTIDE SEQUENCE [LARGE SCALE GENOMIC DNA]</scope>
    <source>
        <strain evidence="3 4">03-1</strain>
    </source>
</reference>
<dbReference type="Proteomes" id="UP000283895">
    <property type="component" value="Unassembled WGS sequence"/>
</dbReference>
<evidence type="ECO:0000259" key="2">
    <source>
        <dbReference type="Pfam" id="PF24494"/>
    </source>
</evidence>
<dbReference type="AlphaFoldDB" id="A0A423V8R8"/>
<gene>
    <name evidence="3" type="ORF">VMCG_10759</name>
</gene>
<evidence type="ECO:0000256" key="1">
    <source>
        <dbReference type="SAM" id="MobiDB-lite"/>
    </source>
</evidence>
<evidence type="ECO:0000313" key="3">
    <source>
        <dbReference type="EMBL" id="ROV87241.1"/>
    </source>
</evidence>
<feature type="region of interest" description="Disordered" evidence="1">
    <location>
        <begin position="262"/>
        <end position="306"/>
    </location>
</feature>
<proteinExistence type="predicted"/>